<organism evidence="18 19">
    <name type="scientific">Heterobasidion irregulare (strain TC 32-1)</name>
    <dbReference type="NCBI Taxonomy" id="747525"/>
    <lineage>
        <taxon>Eukaryota</taxon>
        <taxon>Fungi</taxon>
        <taxon>Dikarya</taxon>
        <taxon>Basidiomycota</taxon>
        <taxon>Agaricomycotina</taxon>
        <taxon>Agaricomycetes</taxon>
        <taxon>Russulales</taxon>
        <taxon>Bondarzewiaceae</taxon>
        <taxon>Heterobasidion</taxon>
        <taxon>Heterobasidion annosum species complex</taxon>
    </lineage>
</organism>
<dbReference type="Gene3D" id="3.30.413.10">
    <property type="entry name" value="Sulfite Reductase Hemoprotein, domain 1"/>
    <property type="match status" value="2"/>
</dbReference>
<dbReference type="PANTHER" id="PTHR11493:SF47">
    <property type="entry name" value="SULFITE REDUCTASE [NADPH] SUBUNIT BETA"/>
    <property type="match status" value="1"/>
</dbReference>
<dbReference type="EC" id="1.8.1.2" evidence="5"/>
<dbReference type="OrthoDB" id="1688044at2759"/>
<dbReference type="FunFam" id="3.30.413.10:FF:000004">
    <property type="entry name" value="Sulfite reductase [NADPH] hemoprotein beta-component"/>
    <property type="match status" value="1"/>
</dbReference>
<evidence type="ECO:0000256" key="10">
    <source>
        <dbReference type="ARBA" id="ARBA00022857"/>
    </source>
</evidence>
<dbReference type="InterPro" id="IPR045169">
    <property type="entry name" value="NO2/SO3_Rdtase_4Fe4S_prot"/>
</dbReference>
<dbReference type="EMBL" id="KI925461">
    <property type="protein sequence ID" value="ETW79095.1"/>
    <property type="molecule type" value="Genomic_DNA"/>
</dbReference>
<dbReference type="InterPro" id="IPR005117">
    <property type="entry name" value="NiRdtase/SiRdtase_haem-b_fer"/>
</dbReference>
<name>W4K178_HETIT</name>
<dbReference type="GO" id="GO:0010181">
    <property type="term" value="F:FMN binding"/>
    <property type="evidence" value="ECO:0007669"/>
    <property type="project" value="InterPro"/>
</dbReference>
<dbReference type="SUPFAM" id="SSF52518">
    <property type="entry name" value="Thiamin diphosphate-binding fold (THDP-binding)"/>
    <property type="match status" value="1"/>
</dbReference>
<evidence type="ECO:0000256" key="9">
    <source>
        <dbReference type="ARBA" id="ARBA00022723"/>
    </source>
</evidence>
<dbReference type="SUPFAM" id="SSF56014">
    <property type="entry name" value="Nitrite and sulphite reductase 4Fe-4S domain-like"/>
    <property type="match status" value="2"/>
</dbReference>
<proteinExistence type="inferred from homology"/>
<dbReference type="GeneID" id="20667616"/>
<dbReference type="InterPro" id="IPR009014">
    <property type="entry name" value="Transketo_C/PFOR_II"/>
</dbReference>
<dbReference type="STRING" id="747525.W4K178"/>
<dbReference type="SUPFAM" id="SSF52218">
    <property type="entry name" value="Flavoproteins"/>
    <property type="match status" value="1"/>
</dbReference>
<comment type="pathway">
    <text evidence="3">Sulfur metabolism; hydrogen sulfide biosynthesis; hydrogen sulfide from sulfite (NADPH route): step 1/1.</text>
</comment>
<dbReference type="PRINTS" id="PR00397">
    <property type="entry name" value="SIROHAEM"/>
</dbReference>
<keyword evidence="9" id="KW-0479">Metal-binding</keyword>
<reference evidence="18 19" key="1">
    <citation type="journal article" date="2012" name="New Phytol.">
        <title>Insight into trade-off between wood decay and parasitism from the genome of a fungal forest pathogen.</title>
        <authorList>
            <person name="Olson A."/>
            <person name="Aerts A."/>
            <person name="Asiegbu F."/>
            <person name="Belbahri L."/>
            <person name="Bouzid O."/>
            <person name="Broberg A."/>
            <person name="Canback B."/>
            <person name="Coutinho P.M."/>
            <person name="Cullen D."/>
            <person name="Dalman K."/>
            <person name="Deflorio G."/>
            <person name="van Diepen L.T."/>
            <person name="Dunand C."/>
            <person name="Duplessis S."/>
            <person name="Durling M."/>
            <person name="Gonthier P."/>
            <person name="Grimwood J."/>
            <person name="Fossdal C.G."/>
            <person name="Hansson D."/>
            <person name="Henrissat B."/>
            <person name="Hietala A."/>
            <person name="Himmelstrand K."/>
            <person name="Hoffmeister D."/>
            <person name="Hogberg N."/>
            <person name="James T.Y."/>
            <person name="Karlsson M."/>
            <person name="Kohler A."/>
            <person name="Kues U."/>
            <person name="Lee Y.H."/>
            <person name="Lin Y.C."/>
            <person name="Lind M."/>
            <person name="Lindquist E."/>
            <person name="Lombard V."/>
            <person name="Lucas S."/>
            <person name="Lunden K."/>
            <person name="Morin E."/>
            <person name="Murat C."/>
            <person name="Park J."/>
            <person name="Raffaello T."/>
            <person name="Rouze P."/>
            <person name="Salamov A."/>
            <person name="Schmutz J."/>
            <person name="Solheim H."/>
            <person name="Stahlberg J."/>
            <person name="Velez H."/>
            <person name="de Vries R.P."/>
            <person name="Wiebenga A."/>
            <person name="Woodward S."/>
            <person name="Yakovlev I."/>
            <person name="Garbelotto M."/>
            <person name="Martin F."/>
            <person name="Grigoriev I.V."/>
            <person name="Stenlid J."/>
        </authorList>
    </citation>
    <scope>NUCLEOTIDE SEQUENCE [LARGE SCALE GENOMIC DNA]</scope>
    <source>
        <strain evidence="18 19">TC 32-1</strain>
    </source>
</reference>
<evidence type="ECO:0000256" key="14">
    <source>
        <dbReference type="ARBA" id="ARBA00023192"/>
    </source>
</evidence>
<dbReference type="RefSeq" id="XP_009549362.1">
    <property type="nucleotide sequence ID" value="XM_009551067.1"/>
</dbReference>
<evidence type="ECO:0000256" key="5">
    <source>
        <dbReference type="ARBA" id="ARBA00012604"/>
    </source>
</evidence>
<dbReference type="Gene3D" id="3.40.50.920">
    <property type="match status" value="1"/>
</dbReference>
<dbReference type="InParanoid" id="W4K178"/>
<dbReference type="NCBIfam" id="TIGR02041">
    <property type="entry name" value="CysI"/>
    <property type="match status" value="1"/>
</dbReference>
<keyword evidence="7" id="KW-0028">Amino-acid biosynthesis</keyword>
<dbReference type="InterPro" id="IPR011786">
    <property type="entry name" value="CysI"/>
</dbReference>
<evidence type="ECO:0000256" key="11">
    <source>
        <dbReference type="ARBA" id="ARBA00023002"/>
    </source>
</evidence>
<dbReference type="Pfam" id="PF03460">
    <property type="entry name" value="NIR_SIR_ferr"/>
    <property type="match status" value="2"/>
</dbReference>
<dbReference type="Gene3D" id="3.40.50.970">
    <property type="match status" value="2"/>
</dbReference>
<dbReference type="HOGENOM" id="CLU_001975_2_0_1"/>
<dbReference type="InterPro" id="IPR029061">
    <property type="entry name" value="THDP-binding"/>
</dbReference>
<dbReference type="GO" id="GO:0019344">
    <property type="term" value="P:cysteine biosynthetic process"/>
    <property type="evidence" value="ECO:0007669"/>
    <property type="project" value="UniProtKB-KW"/>
</dbReference>
<dbReference type="GO" id="GO:0050661">
    <property type="term" value="F:NADP binding"/>
    <property type="evidence" value="ECO:0007669"/>
    <property type="project" value="InterPro"/>
</dbReference>
<dbReference type="InterPro" id="IPR029039">
    <property type="entry name" value="Flavoprotein-like_sf"/>
</dbReference>
<feature type="region of interest" description="Disordered" evidence="16">
    <location>
        <begin position="168"/>
        <end position="190"/>
    </location>
</feature>
<comment type="cofactor">
    <cofactor evidence="1">
        <name>siroheme</name>
        <dbReference type="ChEBI" id="CHEBI:60052"/>
    </cofactor>
</comment>
<dbReference type="GO" id="GO:0009337">
    <property type="term" value="C:sulfite reductase complex (NADPH)"/>
    <property type="evidence" value="ECO:0007669"/>
    <property type="project" value="InterPro"/>
</dbReference>
<dbReference type="InterPro" id="IPR006066">
    <property type="entry name" value="NO2/SO3_Rdtase_FeS/sirohaem_BS"/>
</dbReference>
<feature type="domain" description="Flavodoxin-like" evidence="17">
    <location>
        <begin position="691"/>
        <end position="843"/>
    </location>
</feature>
<dbReference type="NCBIfam" id="NF010029">
    <property type="entry name" value="PRK13504.1"/>
    <property type="match status" value="1"/>
</dbReference>
<evidence type="ECO:0000259" key="17">
    <source>
        <dbReference type="PROSITE" id="PS50902"/>
    </source>
</evidence>
<dbReference type="FunCoup" id="W4K178">
    <property type="interactions" value="22"/>
</dbReference>
<keyword evidence="19" id="KW-1185">Reference proteome</keyword>
<keyword evidence="11" id="KW-0560">Oxidoreductase</keyword>
<evidence type="ECO:0000313" key="18">
    <source>
        <dbReference type="EMBL" id="ETW79095.1"/>
    </source>
</evidence>
<dbReference type="PROSITE" id="PS00365">
    <property type="entry name" value="NIR_SIR"/>
    <property type="match status" value="1"/>
</dbReference>
<dbReference type="SUPFAM" id="SSF52922">
    <property type="entry name" value="TK C-terminal domain-like"/>
    <property type="match status" value="1"/>
</dbReference>
<dbReference type="GO" id="GO:0046872">
    <property type="term" value="F:metal ion binding"/>
    <property type="evidence" value="ECO:0007669"/>
    <property type="project" value="UniProtKB-KW"/>
</dbReference>
<evidence type="ECO:0000256" key="7">
    <source>
        <dbReference type="ARBA" id="ARBA00022605"/>
    </source>
</evidence>
<protein>
    <recommendedName>
        <fullName evidence="5">assimilatory sulfite reductase (NADPH)</fullName>
        <ecNumber evidence="5">1.8.1.2</ecNumber>
    </recommendedName>
</protein>
<dbReference type="InterPro" id="IPR045854">
    <property type="entry name" value="NO2/SO3_Rdtase_4Fe4S_sf"/>
</dbReference>
<keyword evidence="6" id="KW-0004">4Fe-4S</keyword>
<keyword evidence="10" id="KW-0521">NADP</keyword>
<dbReference type="Gene3D" id="3.40.50.360">
    <property type="match status" value="1"/>
</dbReference>
<dbReference type="InterPro" id="IPR001094">
    <property type="entry name" value="Flavdoxin-like"/>
</dbReference>
<evidence type="ECO:0000256" key="4">
    <source>
        <dbReference type="ARBA" id="ARBA00010429"/>
    </source>
</evidence>
<dbReference type="PANTHER" id="PTHR11493">
    <property type="entry name" value="SULFITE REDUCTASE [NADPH] SUBUNIT BETA-RELATED"/>
    <property type="match status" value="1"/>
</dbReference>
<sequence length="1433" mass="157326">MSTALFARVAYLASDVVVDSQSAFSNYWKASPRSTRGASLISIPRAADPASILLRDHAASLLAYTSSTSQALTRLLPHLAELSSLPLVLHLATDNDLSDAAILRSAVPYFLHSSTAQQAHDNALLASRLARSERKAVVHVFHVGSQNETVEEVAEDQVQPFLIAEKRSPSRANGHAHSPSMSSLSSPLAHSSADPATADLLKAYESAALSTLALVRRTQRPTVQHGSSEPHTVIFILGRANFDFTVEGVSFVDISLVTPFPSSRIASSIPSSAKRVIVLEQIAKWSMKWTPIFLEIISSLQHHDPETRPVVHSATLGDASSIQSDDILSLVESAQTLSPSERLMLGPSAISESAPLATPQVPKHESSYTKILSHLFGDRMEISNSPALVSSQGEMATSPEFALGRIRGELEQRSDLIRAVQDLLQTGDVEPELHALLSQWTLAKDDGVKSRQLGIEIVEALETASVAHKAADRILALRAHFPALSRWIIGSDAWSYDLGSSGLHHAIASGLNINILILDTLPYSSRNSGDPHRRKHDVGLYAMNHGDAYVASVAVYSSYAQVLQSLMEADKFNGPSVVLAYLPYTSEDSAALDLLKETKLAVDSGYWPLYRWDPSKEAQGKEPFSLDSDAIKNDLQAFLDRQNHLSQLVRSKPQLASELVSSLGESVKEARKRKAQQAYAELLDGIDAPPLLVLYASDGGAAEKKAKRLARRAQARGLSVTIHFLDSMSLEGLAQEEHVVFVTSTAGQGEPPQNARNFFKAVNAAVAKGEKVLPNLKFSVFAMGDSHYWPRAEDAHYYNKPGKDLDARLAQLGGERIADPGLGDDQDADGSETGYKVWEPLLWKALGVDSIEVTEAESEPITNEHIKIASQYLRGTIAEGLEDTTTGALAPSDTQLTKFHGIYQQDDRDIRDERQAQGVEPAYSFMIRVRMPGGVCSPQQWLAMDQISDEHGCGNFKLTTRQTFQFHGVIKRHLKPSIQDINRALLDTLAACGDVNRNVLVSCIPTYNKLHAQVYEFAKNVSERLLPRTSAYHEIWLDKKLVAGEALQDFEPLYGEFYLPRKFKVAIAVPPTNDVDVFANDVGFIAIMGEDGELAGFNVTAGGGMGVTHGNKKTYPRTGSVLGFCTPEQGAEVAEKIMIVQRDNGNRADRKNARLKYTIDRMGLETFQAEVEKLLGYHLQPARPFSFDRNTDDFGWKTGEDGKHHFTCFIENGRIQDEPDRDFKTALREIAKVHKGRFRLTANQHLIITEVATEDLPEIKRLLALYKLDNVNFSALRLSSSACVAFPTCGLAMAESERYLPLLVDKVEKICEENGLRNDSIVMRMTGCPNGCARPYIAEIAFVGKAPGTYLMLLGGGFYGQRLNKIYRESVTEPEILAILEPMIKRYALEREDGERFGDFVIRAGYIAPTTSGAAWYDRMGGEAPHREIALAA</sequence>
<dbReference type="InterPro" id="IPR008254">
    <property type="entry name" value="Flavodoxin/NO_synth"/>
</dbReference>
<evidence type="ECO:0000256" key="16">
    <source>
        <dbReference type="SAM" id="MobiDB-lite"/>
    </source>
</evidence>
<dbReference type="Pfam" id="PF00258">
    <property type="entry name" value="Flavodoxin_1"/>
    <property type="match status" value="1"/>
</dbReference>
<dbReference type="PROSITE" id="PS50902">
    <property type="entry name" value="FLAVODOXIN_LIKE"/>
    <property type="match status" value="1"/>
</dbReference>
<dbReference type="FunFam" id="3.30.413.10:FF:000003">
    <property type="entry name" value="Sulfite reductase [NADPH] hemoprotein beta-component"/>
    <property type="match status" value="1"/>
</dbReference>
<dbReference type="InterPro" id="IPR006067">
    <property type="entry name" value="NO2/SO3_Rdtase_4Fe4S_dom"/>
</dbReference>
<dbReference type="Pfam" id="PF01077">
    <property type="entry name" value="NIR_SIR"/>
    <property type="match status" value="1"/>
</dbReference>
<dbReference type="GO" id="GO:0050311">
    <property type="term" value="F:sulfite reductase (ferredoxin) activity"/>
    <property type="evidence" value="ECO:0007669"/>
    <property type="project" value="TreeGrafter"/>
</dbReference>
<keyword evidence="13" id="KW-0411">Iron-sulfur</keyword>
<keyword evidence="8" id="KW-0349">Heme</keyword>
<evidence type="ECO:0000256" key="1">
    <source>
        <dbReference type="ARBA" id="ARBA00001929"/>
    </source>
</evidence>
<evidence type="ECO:0000256" key="12">
    <source>
        <dbReference type="ARBA" id="ARBA00023004"/>
    </source>
</evidence>
<evidence type="ECO:0000256" key="6">
    <source>
        <dbReference type="ARBA" id="ARBA00022485"/>
    </source>
</evidence>
<comment type="similarity">
    <text evidence="4">Belongs to the nitrite and sulfite reductase 4Fe-4S domain family.</text>
</comment>
<keyword evidence="14" id="KW-0198">Cysteine biosynthesis</keyword>
<comment type="catalytic activity">
    <reaction evidence="15">
        <text>hydrogen sulfide + 3 NADP(+) + 3 H2O = sulfite + 3 NADPH + 4 H(+)</text>
        <dbReference type="Rhea" id="RHEA:13801"/>
        <dbReference type="ChEBI" id="CHEBI:15377"/>
        <dbReference type="ChEBI" id="CHEBI:15378"/>
        <dbReference type="ChEBI" id="CHEBI:17359"/>
        <dbReference type="ChEBI" id="CHEBI:29919"/>
        <dbReference type="ChEBI" id="CHEBI:57783"/>
        <dbReference type="ChEBI" id="CHEBI:58349"/>
        <dbReference type="EC" id="1.8.1.2"/>
    </reaction>
</comment>
<dbReference type="GO" id="GO:0004783">
    <property type="term" value="F:sulfite reductase (NADPH) activity"/>
    <property type="evidence" value="ECO:0007669"/>
    <property type="project" value="UniProtKB-EC"/>
</dbReference>
<dbReference type="HAMAP" id="MF_01540">
    <property type="entry name" value="CysI"/>
    <property type="match status" value="1"/>
</dbReference>
<evidence type="ECO:0000256" key="2">
    <source>
        <dbReference type="ARBA" id="ARBA00001966"/>
    </source>
</evidence>
<evidence type="ECO:0000256" key="15">
    <source>
        <dbReference type="ARBA" id="ARBA00052219"/>
    </source>
</evidence>
<dbReference type="eggNOG" id="KOG0560">
    <property type="taxonomic scope" value="Eukaryota"/>
</dbReference>
<comment type="cofactor">
    <cofactor evidence="2">
        <name>[4Fe-4S] cluster</name>
        <dbReference type="ChEBI" id="CHEBI:49883"/>
    </cofactor>
</comment>
<dbReference type="FunFam" id="3.40.50.360:FF:000016">
    <property type="entry name" value="Sulfite reductase subunit beta"/>
    <property type="match status" value="1"/>
</dbReference>
<dbReference type="GO" id="GO:0020037">
    <property type="term" value="F:heme binding"/>
    <property type="evidence" value="ECO:0007669"/>
    <property type="project" value="InterPro"/>
</dbReference>
<dbReference type="PRINTS" id="PR00369">
    <property type="entry name" value="FLAVODOXIN"/>
</dbReference>
<dbReference type="KEGG" id="hir:HETIRDRAFT_156052"/>
<evidence type="ECO:0000313" key="19">
    <source>
        <dbReference type="Proteomes" id="UP000030671"/>
    </source>
</evidence>
<gene>
    <name evidence="18" type="ORF">HETIRDRAFT_156052</name>
</gene>
<dbReference type="SUPFAM" id="SSF55124">
    <property type="entry name" value="Nitrite/Sulfite reductase N-terminal domain-like"/>
    <property type="match status" value="2"/>
</dbReference>
<dbReference type="GO" id="GO:0000103">
    <property type="term" value="P:sulfate assimilation"/>
    <property type="evidence" value="ECO:0007669"/>
    <property type="project" value="TreeGrafter"/>
</dbReference>
<dbReference type="InterPro" id="IPR036136">
    <property type="entry name" value="Nit/Sulf_reduc_fer-like_dom_sf"/>
</dbReference>
<dbReference type="Proteomes" id="UP000030671">
    <property type="component" value="Unassembled WGS sequence"/>
</dbReference>
<evidence type="ECO:0000256" key="13">
    <source>
        <dbReference type="ARBA" id="ARBA00023014"/>
    </source>
</evidence>
<evidence type="ECO:0000256" key="3">
    <source>
        <dbReference type="ARBA" id="ARBA00004774"/>
    </source>
</evidence>
<keyword evidence="12" id="KW-0408">Iron</keyword>
<dbReference type="GO" id="GO:0051539">
    <property type="term" value="F:4 iron, 4 sulfur cluster binding"/>
    <property type="evidence" value="ECO:0007669"/>
    <property type="project" value="UniProtKB-KW"/>
</dbReference>
<accession>W4K178</accession>
<feature type="compositionally biased region" description="Low complexity" evidence="16">
    <location>
        <begin position="175"/>
        <end position="190"/>
    </location>
</feature>
<evidence type="ECO:0000256" key="8">
    <source>
        <dbReference type="ARBA" id="ARBA00022617"/>
    </source>
</evidence>